<dbReference type="InterPro" id="IPR006109">
    <property type="entry name" value="G3P_DH_NAD-dep_C"/>
</dbReference>
<dbReference type="GO" id="GO:0046167">
    <property type="term" value="P:glycerol-3-phosphate biosynthetic process"/>
    <property type="evidence" value="ECO:0007669"/>
    <property type="project" value="UniProtKB-UniRule"/>
</dbReference>
<evidence type="ECO:0000256" key="14">
    <source>
        <dbReference type="PIRSR" id="PIRSR000114-1"/>
    </source>
</evidence>
<dbReference type="Gene3D" id="3.40.50.720">
    <property type="entry name" value="NAD(P)-binding Rossmann-like Domain"/>
    <property type="match status" value="1"/>
</dbReference>
<feature type="binding site" evidence="13">
    <location>
        <position position="105"/>
    </location>
    <ligand>
        <name>sn-glycerol 3-phosphate</name>
        <dbReference type="ChEBI" id="CHEBI:57597"/>
    </ligand>
</feature>
<dbReference type="EC" id="1.1.1.94" evidence="10 13"/>
<feature type="binding site" evidence="15">
    <location>
        <position position="105"/>
    </location>
    <ligand>
        <name>substrate</name>
    </ligand>
</feature>
<dbReference type="Gene3D" id="1.10.1040.10">
    <property type="entry name" value="N-(1-d-carboxylethyl)-l-norvaline Dehydrogenase, domain 2"/>
    <property type="match status" value="1"/>
</dbReference>
<evidence type="ECO:0000256" key="5">
    <source>
        <dbReference type="ARBA" id="ARBA00023027"/>
    </source>
</evidence>
<dbReference type="NCBIfam" id="NF000941">
    <property type="entry name" value="PRK00094.1-3"/>
    <property type="match status" value="1"/>
</dbReference>
<keyword evidence="13" id="KW-0547">Nucleotide-binding</keyword>
<name>A0A9D1L019_9FIRM</name>
<dbReference type="PRINTS" id="PR00077">
    <property type="entry name" value="GPDHDRGNASE"/>
</dbReference>
<feature type="domain" description="Glycerol-3-phosphate dehydrogenase NAD-dependent N-terminal" evidence="18">
    <location>
        <begin position="2"/>
        <end position="160"/>
    </location>
</feature>
<evidence type="ECO:0000256" key="9">
    <source>
        <dbReference type="ARBA" id="ARBA00052716"/>
    </source>
</evidence>
<feature type="binding site" evidence="13">
    <location>
        <position position="136"/>
    </location>
    <ligand>
        <name>sn-glycerol 3-phosphate</name>
        <dbReference type="ChEBI" id="CHEBI:57597"/>
    </ligand>
</feature>
<feature type="binding site" evidence="13">
    <location>
        <position position="254"/>
    </location>
    <ligand>
        <name>sn-glycerol 3-phosphate</name>
        <dbReference type="ChEBI" id="CHEBI:57597"/>
    </ligand>
</feature>
<evidence type="ECO:0000256" key="10">
    <source>
        <dbReference type="ARBA" id="ARBA00066687"/>
    </source>
</evidence>
<feature type="binding site" evidence="13">
    <location>
        <position position="11"/>
    </location>
    <ligand>
        <name>NADPH</name>
        <dbReference type="ChEBI" id="CHEBI:57783"/>
    </ligand>
</feature>
<dbReference type="EMBL" id="DVMJ01000036">
    <property type="protein sequence ID" value="HIU13285.1"/>
    <property type="molecule type" value="Genomic_DNA"/>
</dbReference>
<evidence type="ECO:0000256" key="11">
    <source>
        <dbReference type="ARBA" id="ARBA00069372"/>
    </source>
</evidence>
<dbReference type="PANTHER" id="PTHR11728">
    <property type="entry name" value="GLYCEROL-3-PHOSPHATE DEHYDROGENASE"/>
    <property type="match status" value="1"/>
</dbReference>
<feature type="binding site" evidence="13">
    <location>
        <position position="10"/>
    </location>
    <ligand>
        <name>NADPH</name>
        <dbReference type="ChEBI" id="CHEBI:57783"/>
    </ligand>
</feature>
<comment type="catalytic activity">
    <reaction evidence="9">
        <text>sn-glycerol 3-phosphate + NADP(+) = dihydroxyacetone phosphate + NADPH + H(+)</text>
        <dbReference type="Rhea" id="RHEA:11096"/>
        <dbReference type="ChEBI" id="CHEBI:15378"/>
        <dbReference type="ChEBI" id="CHEBI:57597"/>
        <dbReference type="ChEBI" id="CHEBI:57642"/>
        <dbReference type="ChEBI" id="CHEBI:57783"/>
        <dbReference type="ChEBI" id="CHEBI:58349"/>
        <dbReference type="EC" id="1.1.1.94"/>
    </reaction>
    <physiologicalReaction direction="right-to-left" evidence="9">
        <dbReference type="Rhea" id="RHEA:11098"/>
    </physiologicalReaction>
</comment>
<proteinExistence type="inferred from homology"/>
<gene>
    <name evidence="13" type="primary">gpsA</name>
    <name evidence="20" type="ORF">IAD15_04370</name>
</gene>
<dbReference type="Pfam" id="PF07479">
    <property type="entry name" value="NAD_Gly3P_dh_C"/>
    <property type="match status" value="1"/>
</dbReference>
<comment type="caution">
    <text evidence="20">The sequence shown here is derived from an EMBL/GenBank/DDBJ whole genome shotgun (WGS) entry which is preliminary data.</text>
</comment>
<feature type="domain" description="Glycerol-3-phosphate dehydrogenase NAD-dependent C-terminal" evidence="19">
    <location>
        <begin position="180"/>
        <end position="321"/>
    </location>
</feature>
<keyword evidence="5 13" id="KW-0520">NAD</keyword>
<comment type="function">
    <text evidence="13">Catalyzes the reduction of the glycolytic intermediate dihydroxyacetone phosphate (DHAP) to sn-glycerol 3-phosphate (G3P), the key precursor for phospholipid synthesis.</text>
</comment>
<evidence type="ECO:0000313" key="20">
    <source>
        <dbReference type="EMBL" id="HIU13285.1"/>
    </source>
</evidence>
<dbReference type="GO" id="GO:0047952">
    <property type="term" value="F:glycerol-3-phosphate dehydrogenase [NAD(P)+] activity"/>
    <property type="evidence" value="ECO:0007669"/>
    <property type="project" value="UniProtKB-UniRule"/>
</dbReference>
<comment type="caution">
    <text evidence="13">Lacks conserved residue(s) required for the propagation of feature annotation.</text>
</comment>
<dbReference type="HAMAP" id="MF_00394">
    <property type="entry name" value="NAD_Glyc3P_dehydrog"/>
    <property type="match status" value="1"/>
</dbReference>
<feature type="binding site" evidence="13">
    <location>
        <position position="105"/>
    </location>
    <ligand>
        <name>NADPH</name>
        <dbReference type="ChEBI" id="CHEBI:57783"/>
    </ligand>
</feature>
<evidence type="ECO:0000259" key="18">
    <source>
        <dbReference type="Pfam" id="PF01210"/>
    </source>
</evidence>
<dbReference type="InterPro" id="IPR036291">
    <property type="entry name" value="NAD(P)-bd_dom_sf"/>
</dbReference>
<feature type="binding site" evidence="13">
    <location>
        <position position="140"/>
    </location>
    <ligand>
        <name>NADPH</name>
        <dbReference type="ChEBI" id="CHEBI:57783"/>
    </ligand>
</feature>
<evidence type="ECO:0000256" key="16">
    <source>
        <dbReference type="PIRSR" id="PIRSR000114-3"/>
    </source>
</evidence>
<keyword evidence="2 13" id="KW-0444">Lipid biosynthesis</keyword>
<protein>
    <recommendedName>
        <fullName evidence="11 13">Glycerol-3-phosphate dehydrogenase [NAD(P)+]</fullName>
        <ecNumber evidence="10 13">1.1.1.94</ecNumber>
    </recommendedName>
    <alternativeName>
        <fullName evidence="13">NAD(P)(+)-dependent glycerol-3-phosphate dehydrogenase</fullName>
    </alternativeName>
    <alternativeName>
        <fullName evidence="12 13">NAD(P)H-dependent dihydroxyacetone-phosphate reductase</fullName>
    </alternativeName>
</protein>
<feature type="binding site" evidence="13">
    <location>
        <position position="255"/>
    </location>
    <ligand>
        <name>sn-glycerol 3-phosphate</name>
        <dbReference type="ChEBI" id="CHEBI:57597"/>
    </ligand>
</feature>
<evidence type="ECO:0000256" key="6">
    <source>
        <dbReference type="ARBA" id="ARBA00023098"/>
    </source>
</evidence>
<reference evidence="20" key="2">
    <citation type="journal article" date="2021" name="PeerJ">
        <title>Extensive microbial diversity within the chicken gut microbiome revealed by metagenomics and culture.</title>
        <authorList>
            <person name="Gilroy R."/>
            <person name="Ravi A."/>
            <person name="Getino M."/>
            <person name="Pursley I."/>
            <person name="Horton D.L."/>
            <person name="Alikhan N.F."/>
            <person name="Baker D."/>
            <person name="Gharbi K."/>
            <person name="Hall N."/>
            <person name="Watson M."/>
            <person name="Adriaenssens E.M."/>
            <person name="Foster-Nyarko E."/>
            <person name="Jarju S."/>
            <person name="Secka A."/>
            <person name="Antonio M."/>
            <person name="Oren A."/>
            <person name="Chaudhuri R.R."/>
            <person name="La Ragione R."/>
            <person name="Hildebrand F."/>
            <person name="Pallen M.J."/>
        </authorList>
    </citation>
    <scope>NUCLEOTIDE SEQUENCE</scope>
    <source>
        <strain evidence="20">CHK195-11698</strain>
    </source>
</reference>
<feature type="binding site" evidence="16">
    <location>
        <position position="82"/>
    </location>
    <ligand>
        <name>NAD(+)</name>
        <dbReference type="ChEBI" id="CHEBI:57540"/>
    </ligand>
</feature>
<evidence type="ECO:0000256" key="4">
    <source>
        <dbReference type="ARBA" id="ARBA00023002"/>
    </source>
</evidence>
<reference evidence="20" key="1">
    <citation type="submission" date="2020-10" db="EMBL/GenBank/DDBJ databases">
        <authorList>
            <person name="Gilroy R."/>
        </authorList>
    </citation>
    <scope>NUCLEOTIDE SEQUENCE</scope>
    <source>
        <strain evidence="20">CHK195-11698</strain>
    </source>
</reference>
<comment type="catalytic activity">
    <reaction evidence="13">
        <text>sn-glycerol 3-phosphate + NAD(+) = dihydroxyacetone phosphate + NADH + H(+)</text>
        <dbReference type="Rhea" id="RHEA:11092"/>
        <dbReference type="ChEBI" id="CHEBI:15378"/>
        <dbReference type="ChEBI" id="CHEBI:57540"/>
        <dbReference type="ChEBI" id="CHEBI:57597"/>
        <dbReference type="ChEBI" id="CHEBI:57642"/>
        <dbReference type="ChEBI" id="CHEBI:57945"/>
        <dbReference type="EC" id="1.1.1.94"/>
    </reaction>
</comment>
<organism evidence="20 21">
    <name type="scientific">Candidatus Fimiplasma intestinipullorum</name>
    <dbReference type="NCBI Taxonomy" id="2840825"/>
    <lineage>
        <taxon>Bacteria</taxon>
        <taxon>Bacillati</taxon>
        <taxon>Bacillota</taxon>
        <taxon>Clostridia</taxon>
        <taxon>Eubacteriales</taxon>
        <taxon>Candidatus Fimiplasma</taxon>
    </lineage>
</organism>
<evidence type="ECO:0000256" key="7">
    <source>
        <dbReference type="ARBA" id="ARBA00023209"/>
    </source>
</evidence>
<feature type="binding site" evidence="13">
    <location>
        <position position="244"/>
    </location>
    <ligand>
        <name>sn-glycerol 3-phosphate</name>
        <dbReference type="ChEBI" id="CHEBI:57597"/>
    </ligand>
</feature>
<evidence type="ECO:0000256" key="13">
    <source>
        <dbReference type="HAMAP-Rule" id="MF_00394"/>
    </source>
</evidence>
<keyword evidence="4 13" id="KW-0560">Oxidoreductase</keyword>
<comment type="subcellular location">
    <subcellularLocation>
        <location evidence="13">Cytoplasm</location>
    </subcellularLocation>
</comment>
<feature type="binding site" evidence="16">
    <location>
        <position position="255"/>
    </location>
    <ligand>
        <name>NAD(+)</name>
        <dbReference type="ChEBI" id="CHEBI:57540"/>
    </ligand>
</feature>
<evidence type="ECO:0000256" key="3">
    <source>
        <dbReference type="ARBA" id="ARBA00022857"/>
    </source>
</evidence>
<evidence type="ECO:0000256" key="12">
    <source>
        <dbReference type="ARBA" id="ARBA00080511"/>
    </source>
</evidence>
<dbReference type="GO" id="GO:0005975">
    <property type="term" value="P:carbohydrate metabolic process"/>
    <property type="evidence" value="ECO:0007669"/>
    <property type="project" value="InterPro"/>
</dbReference>
<keyword evidence="6 13" id="KW-0443">Lipid metabolism</keyword>
<dbReference type="GO" id="GO:0005829">
    <property type="term" value="C:cytosol"/>
    <property type="evidence" value="ECO:0007669"/>
    <property type="project" value="TreeGrafter"/>
</dbReference>
<dbReference type="GO" id="GO:0046168">
    <property type="term" value="P:glycerol-3-phosphate catabolic process"/>
    <property type="evidence" value="ECO:0007669"/>
    <property type="project" value="InterPro"/>
</dbReference>
<feature type="binding site" evidence="13">
    <location>
        <position position="48"/>
    </location>
    <ligand>
        <name>NADPH</name>
        <dbReference type="ChEBI" id="CHEBI:57783"/>
    </ligand>
</feature>
<keyword evidence="13" id="KW-0963">Cytoplasm</keyword>
<feature type="binding site" evidence="16">
    <location>
        <position position="140"/>
    </location>
    <ligand>
        <name>NAD(+)</name>
        <dbReference type="ChEBI" id="CHEBI:57540"/>
    </ligand>
</feature>
<dbReference type="FunFam" id="1.10.1040.10:FF:000001">
    <property type="entry name" value="Glycerol-3-phosphate dehydrogenase [NAD(P)+]"/>
    <property type="match status" value="1"/>
</dbReference>
<feature type="binding site" evidence="15">
    <location>
        <begin position="255"/>
        <end position="256"/>
    </location>
    <ligand>
        <name>substrate</name>
    </ligand>
</feature>
<feature type="binding site" evidence="13">
    <location>
        <position position="281"/>
    </location>
    <ligand>
        <name>NADPH</name>
        <dbReference type="ChEBI" id="CHEBI:57783"/>
    </ligand>
</feature>
<dbReference type="InterPro" id="IPR013328">
    <property type="entry name" value="6PGD_dom2"/>
</dbReference>
<dbReference type="GO" id="GO:0051287">
    <property type="term" value="F:NAD binding"/>
    <property type="evidence" value="ECO:0007669"/>
    <property type="project" value="InterPro"/>
</dbReference>
<dbReference type="NCBIfam" id="NF000942">
    <property type="entry name" value="PRK00094.1-4"/>
    <property type="match status" value="1"/>
</dbReference>
<evidence type="ECO:0000313" key="21">
    <source>
        <dbReference type="Proteomes" id="UP000824175"/>
    </source>
</evidence>
<dbReference type="PIRSF" id="PIRSF000114">
    <property type="entry name" value="Glycerol-3-P_dh"/>
    <property type="match status" value="1"/>
</dbReference>
<dbReference type="SUPFAM" id="SSF48179">
    <property type="entry name" value="6-phosphogluconate dehydrogenase C-terminal domain-like"/>
    <property type="match status" value="1"/>
</dbReference>
<comment type="pathway">
    <text evidence="13">Membrane lipid metabolism; glycerophospholipid metabolism.</text>
</comment>
<feature type="binding site" evidence="13">
    <location>
        <position position="191"/>
    </location>
    <ligand>
        <name>sn-glycerol 3-phosphate</name>
        <dbReference type="ChEBI" id="CHEBI:57597"/>
    </ligand>
</feature>
<feature type="binding site" evidence="13">
    <location>
        <position position="255"/>
    </location>
    <ligand>
        <name>NADPH</name>
        <dbReference type="ChEBI" id="CHEBI:57783"/>
    </ligand>
</feature>
<dbReference type="FunFam" id="3.40.50.720:FF:000019">
    <property type="entry name" value="Glycerol-3-phosphate dehydrogenase [NAD(P)+]"/>
    <property type="match status" value="1"/>
</dbReference>
<dbReference type="AlphaFoldDB" id="A0A9D1L019"/>
<dbReference type="Pfam" id="PF01210">
    <property type="entry name" value="NAD_Gly3P_dh_N"/>
    <property type="match status" value="1"/>
</dbReference>
<evidence type="ECO:0000256" key="2">
    <source>
        <dbReference type="ARBA" id="ARBA00022516"/>
    </source>
</evidence>
<feature type="binding site" evidence="13">
    <location>
        <position position="138"/>
    </location>
    <ligand>
        <name>sn-glycerol 3-phosphate</name>
        <dbReference type="ChEBI" id="CHEBI:57597"/>
    </ligand>
</feature>
<dbReference type="InterPro" id="IPR008927">
    <property type="entry name" value="6-PGluconate_DH-like_C_sf"/>
</dbReference>
<evidence type="ECO:0000256" key="15">
    <source>
        <dbReference type="PIRSR" id="PIRSR000114-2"/>
    </source>
</evidence>
<dbReference type="NCBIfam" id="NF000940">
    <property type="entry name" value="PRK00094.1-2"/>
    <property type="match status" value="1"/>
</dbReference>
<dbReference type="GO" id="GO:0006650">
    <property type="term" value="P:glycerophospholipid metabolic process"/>
    <property type="evidence" value="ECO:0007669"/>
    <property type="project" value="UniProtKB-UniRule"/>
</dbReference>
<dbReference type="InterPro" id="IPR006168">
    <property type="entry name" value="G3P_DH_NAD-dep"/>
</dbReference>
<keyword evidence="3 13" id="KW-0521">NADP</keyword>
<keyword evidence="8 13" id="KW-1208">Phospholipid metabolism</keyword>
<evidence type="ECO:0000256" key="17">
    <source>
        <dbReference type="RuleBase" id="RU000437"/>
    </source>
</evidence>
<accession>A0A9D1L019</accession>
<dbReference type="SUPFAM" id="SSF51735">
    <property type="entry name" value="NAD(P)-binding Rossmann-fold domains"/>
    <property type="match status" value="1"/>
</dbReference>
<sequence>MKIGILGTGSWATGLATVLTDNGHEVLMYGISQEEIQDINVNHRNSKYFPDVELSTALRATDQLEAAIAGAEFILITIPTQFVRSVLKQVYPLLDHPVTFINASKGFDDEKNQRISVTIREVIPAHLRHEVVSLIGPSHAEEVVIRQLTTICAVSLDMEEAKKVQHLFSNEYFRVYRNNDEVGAEYGVALKNVIALASGAIAGLGYGDNTRAALITRGLAEMVRYGLKKGGQFETYLGLTGIGDLIVTCSSVHSRNFQAGYAIGKADGAADFLAHNQTTVEGIRTCRVVYEDLKNYPGLEMPITEAIYKVLYENKKPSEVIRSLMLRDLKEEQ</sequence>
<evidence type="ECO:0000256" key="8">
    <source>
        <dbReference type="ARBA" id="ARBA00023264"/>
    </source>
</evidence>
<feature type="active site" description="Proton acceptor" evidence="13 14">
    <location>
        <position position="191"/>
    </location>
</feature>
<keyword evidence="7 13" id="KW-0594">Phospholipid biosynthesis</keyword>
<evidence type="ECO:0000259" key="19">
    <source>
        <dbReference type="Pfam" id="PF07479"/>
    </source>
</evidence>
<comment type="similarity">
    <text evidence="1 13 17">Belongs to the NAD-dependent glycerol-3-phosphate dehydrogenase family.</text>
</comment>
<dbReference type="GO" id="GO:0008654">
    <property type="term" value="P:phospholipid biosynthetic process"/>
    <property type="evidence" value="ECO:0007669"/>
    <property type="project" value="UniProtKB-KW"/>
</dbReference>
<feature type="binding site" evidence="13">
    <location>
        <position position="256"/>
    </location>
    <ligand>
        <name>sn-glycerol 3-phosphate</name>
        <dbReference type="ChEBI" id="CHEBI:57597"/>
    </ligand>
</feature>
<dbReference type="Proteomes" id="UP000824175">
    <property type="component" value="Unassembled WGS sequence"/>
</dbReference>
<dbReference type="InterPro" id="IPR011128">
    <property type="entry name" value="G3P_DH_NAD-dep_N"/>
</dbReference>
<dbReference type="PANTHER" id="PTHR11728:SF1">
    <property type="entry name" value="GLYCEROL-3-PHOSPHATE DEHYDROGENASE [NAD(+)] 2, CHLOROPLASTIC"/>
    <property type="match status" value="1"/>
</dbReference>
<evidence type="ECO:0000256" key="1">
    <source>
        <dbReference type="ARBA" id="ARBA00011009"/>
    </source>
</evidence>